<name>A0A347UHL6_9RHOB</name>
<evidence type="ECO:0008006" key="4">
    <source>
        <dbReference type="Google" id="ProtNLM"/>
    </source>
</evidence>
<evidence type="ECO:0000313" key="3">
    <source>
        <dbReference type="Proteomes" id="UP000261704"/>
    </source>
</evidence>
<gene>
    <name evidence="2" type="ORF">BAR1_10650</name>
</gene>
<keyword evidence="3" id="KW-1185">Reference proteome</keyword>
<dbReference type="OrthoDB" id="7876207at2"/>
<evidence type="ECO:0000256" key="1">
    <source>
        <dbReference type="SAM" id="Phobius"/>
    </source>
</evidence>
<keyword evidence="1" id="KW-1133">Transmembrane helix</keyword>
<protein>
    <recommendedName>
        <fullName evidence="4">Pilus assembly protein</fullName>
    </recommendedName>
</protein>
<sequence>MQMSYLTDKARNFWDDEAGTAVIETAIIFPMLMTTLVAMSVYFNAFRVKSVNLKAAYTISDMASRVVPILTPEFVDGLGTMYQFLSGSSNPTWIRLTLVRFKDNDPAITSDDQYIIEYSYGTNGQPGHTNATLVDIKDKIPKMVDGDTTYVMETHMRFIPMFNIGLNEYDLDHVIMTRPRSVPACWQTCIN</sequence>
<dbReference type="KEGG" id="pamo:BAR1_10650"/>
<keyword evidence="1" id="KW-0472">Membrane</keyword>
<reference evidence="2 3" key="1">
    <citation type="submission" date="2018-09" db="EMBL/GenBank/DDBJ databases">
        <title>Profundibacter amoris BAR1 gen. nov., sp. nov., a new member of the Roseobacter clade isolated at Lokis Castle Vent Field on the Arctic Mid-Oceanic Ridge.</title>
        <authorList>
            <person name="Le Moine Bauer S."/>
            <person name="Sjoeberg A.G."/>
            <person name="L'Haridon S."/>
            <person name="Stokke R."/>
            <person name="Roalkvam I."/>
            <person name="Steen I.H."/>
            <person name="Dahle H."/>
        </authorList>
    </citation>
    <scope>NUCLEOTIDE SEQUENCE [LARGE SCALE GENOMIC DNA]</scope>
    <source>
        <strain evidence="2 3">BAR1</strain>
    </source>
</reference>
<accession>A0A347UHL6</accession>
<feature type="transmembrane region" description="Helical" evidence="1">
    <location>
        <begin position="20"/>
        <end position="43"/>
    </location>
</feature>
<dbReference type="Proteomes" id="UP000261704">
    <property type="component" value="Chromosome"/>
</dbReference>
<keyword evidence="1" id="KW-0812">Transmembrane</keyword>
<organism evidence="2 3">
    <name type="scientific">Profundibacter amoris</name>
    <dbReference type="NCBI Taxonomy" id="2171755"/>
    <lineage>
        <taxon>Bacteria</taxon>
        <taxon>Pseudomonadati</taxon>
        <taxon>Pseudomonadota</taxon>
        <taxon>Alphaproteobacteria</taxon>
        <taxon>Rhodobacterales</taxon>
        <taxon>Paracoccaceae</taxon>
        <taxon>Profundibacter</taxon>
    </lineage>
</organism>
<dbReference type="AlphaFoldDB" id="A0A347UHL6"/>
<proteinExistence type="predicted"/>
<dbReference type="EMBL" id="CP032125">
    <property type="protein sequence ID" value="AXX98344.1"/>
    <property type="molecule type" value="Genomic_DNA"/>
</dbReference>
<evidence type="ECO:0000313" key="2">
    <source>
        <dbReference type="EMBL" id="AXX98344.1"/>
    </source>
</evidence>